<organism evidence="2 3">
    <name type="scientific">Anisodus tanguticus</name>
    <dbReference type="NCBI Taxonomy" id="243964"/>
    <lineage>
        <taxon>Eukaryota</taxon>
        <taxon>Viridiplantae</taxon>
        <taxon>Streptophyta</taxon>
        <taxon>Embryophyta</taxon>
        <taxon>Tracheophyta</taxon>
        <taxon>Spermatophyta</taxon>
        <taxon>Magnoliopsida</taxon>
        <taxon>eudicotyledons</taxon>
        <taxon>Gunneridae</taxon>
        <taxon>Pentapetalae</taxon>
        <taxon>asterids</taxon>
        <taxon>lamiids</taxon>
        <taxon>Solanales</taxon>
        <taxon>Solanaceae</taxon>
        <taxon>Solanoideae</taxon>
        <taxon>Hyoscyameae</taxon>
        <taxon>Anisodus</taxon>
    </lineage>
</organism>
<reference evidence="2" key="1">
    <citation type="submission" date="2023-12" db="EMBL/GenBank/DDBJ databases">
        <title>Genome assembly of Anisodus tanguticus.</title>
        <authorList>
            <person name="Wang Y.-J."/>
        </authorList>
    </citation>
    <scope>NUCLEOTIDE SEQUENCE</scope>
    <source>
        <strain evidence="2">KB-2021</strain>
        <tissue evidence="2">Leaf</tissue>
    </source>
</reference>
<accession>A0AAE1RKQ7</accession>
<keyword evidence="3" id="KW-1185">Reference proteome</keyword>
<evidence type="ECO:0000256" key="1">
    <source>
        <dbReference type="SAM" id="MobiDB-lite"/>
    </source>
</evidence>
<gene>
    <name evidence="2" type="ORF">RND71_026388</name>
</gene>
<protein>
    <submittedName>
        <fullName evidence="2">Uncharacterized protein</fullName>
    </submittedName>
</protein>
<dbReference type="Proteomes" id="UP001291623">
    <property type="component" value="Unassembled WGS sequence"/>
</dbReference>
<feature type="region of interest" description="Disordered" evidence="1">
    <location>
        <begin position="76"/>
        <end position="112"/>
    </location>
</feature>
<sequence>MTADANEEGCTRSAQVVDPSLWRIRSCRHGFAGTKKNPTTTETARTDETFKVVALLVVGGSADVVLGVGAESLVVVESPEGEGGDETSSSSGDSAELMESDVGDEVDDDGELALGDDAFGDWAGAIPLLLLLGAATGDDDGELFGDDDGDADGDDDGDEDGELLGEVAAETNPARATKRRAKTIT</sequence>
<feature type="compositionally biased region" description="Acidic residues" evidence="1">
    <location>
        <begin position="96"/>
        <end position="111"/>
    </location>
</feature>
<dbReference type="AlphaFoldDB" id="A0AAE1RKQ7"/>
<proteinExistence type="predicted"/>
<feature type="compositionally biased region" description="Basic residues" evidence="1">
    <location>
        <begin position="176"/>
        <end position="185"/>
    </location>
</feature>
<dbReference type="EMBL" id="JAVYJV010000014">
    <property type="protein sequence ID" value="KAK4354194.1"/>
    <property type="molecule type" value="Genomic_DNA"/>
</dbReference>
<name>A0AAE1RKQ7_9SOLA</name>
<feature type="compositionally biased region" description="Acidic residues" evidence="1">
    <location>
        <begin position="137"/>
        <end position="163"/>
    </location>
</feature>
<evidence type="ECO:0000313" key="2">
    <source>
        <dbReference type="EMBL" id="KAK4354194.1"/>
    </source>
</evidence>
<comment type="caution">
    <text evidence="2">The sequence shown here is derived from an EMBL/GenBank/DDBJ whole genome shotgun (WGS) entry which is preliminary data.</text>
</comment>
<feature type="region of interest" description="Disordered" evidence="1">
    <location>
        <begin position="137"/>
        <end position="185"/>
    </location>
</feature>
<evidence type="ECO:0000313" key="3">
    <source>
        <dbReference type="Proteomes" id="UP001291623"/>
    </source>
</evidence>